<feature type="domain" description="FAD/NAD(P)-binding" evidence="5">
    <location>
        <begin position="7"/>
        <end position="302"/>
    </location>
</feature>
<dbReference type="InterPro" id="IPR016156">
    <property type="entry name" value="FAD/NAD-linked_Rdtase_dimer_sf"/>
</dbReference>
<reference evidence="7" key="1">
    <citation type="submission" date="2019-08" db="EMBL/GenBank/DDBJ databases">
        <title>Complete genome sequence of a mangrove-derived Streptomyces xiamenensis.</title>
        <authorList>
            <person name="Xu J."/>
        </authorList>
    </citation>
    <scope>NUCLEOTIDE SEQUENCE</scope>
    <source>
        <strain evidence="7">318</strain>
    </source>
</reference>
<organism evidence="7 8">
    <name type="scientific">Streptomyces xiamenensis</name>
    <dbReference type="NCBI Taxonomy" id="408015"/>
    <lineage>
        <taxon>Bacteria</taxon>
        <taxon>Bacillati</taxon>
        <taxon>Actinomycetota</taxon>
        <taxon>Actinomycetes</taxon>
        <taxon>Kitasatosporales</taxon>
        <taxon>Streptomycetaceae</taxon>
        <taxon>Streptomyces</taxon>
    </lineage>
</organism>
<keyword evidence="3" id="KW-0274">FAD</keyword>
<proteinExistence type="predicted"/>
<dbReference type="PATRIC" id="fig|408015.6.peg.656"/>
<dbReference type="SUPFAM" id="SSF51905">
    <property type="entry name" value="FAD/NAD(P)-binding domain"/>
    <property type="match status" value="2"/>
</dbReference>
<dbReference type="GO" id="GO:0016651">
    <property type="term" value="F:oxidoreductase activity, acting on NAD(P)H"/>
    <property type="evidence" value="ECO:0007669"/>
    <property type="project" value="TreeGrafter"/>
</dbReference>
<evidence type="ECO:0000256" key="4">
    <source>
        <dbReference type="ARBA" id="ARBA00023002"/>
    </source>
</evidence>
<dbReference type="EMBL" id="CP009922">
    <property type="protein sequence ID" value="AKG42011.1"/>
    <property type="molecule type" value="Genomic_DNA"/>
</dbReference>
<dbReference type="InterPro" id="IPR036188">
    <property type="entry name" value="FAD/NAD-bd_sf"/>
</dbReference>
<protein>
    <submittedName>
        <fullName evidence="7">Ferredoxin--nad+ reductase</fullName>
    </submittedName>
</protein>
<evidence type="ECO:0000313" key="8">
    <source>
        <dbReference type="Proteomes" id="UP000034034"/>
    </source>
</evidence>
<dbReference type="HOGENOM" id="CLU_003291_4_0_11"/>
<feature type="domain" description="Reductase C-terminal" evidence="6">
    <location>
        <begin position="321"/>
        <end position="385"/>
    </location>
</feature>
<keyword evidence="2" id="KW-0285">Flavoprotein</keyword>
<keyword evidence="8" id="KW-1185">Reference proteome</keyword>
<evidence type="ECO:0000256" key="1">
    <source>
        <dbReference type="ARBA" id="ARBA00001974"/>
    </source>
</evidence>
<dbReference type="InterPro" id="IPR028202">
    <property type="entry name" value="Reductase_C"/>
</dbReference>
<gene>
    <name evidence="7" type="ORF">SXIM_06270</name>
</gene>
<dbReference type="Pfam" id="PF14759">
    <property type="entry name" value="Reductase_C"/>
    <property type="match status" value="1"/>
</dbReference>
<dbReference type="PRINTS" id="PR00368">
    <property type="entry name" value="FADPNR"/>
</dbReference>
<comment type="cofactor">
    <cofactor evidence="1">
        <name>FAD</name>
        <dbReference type="ChEBI" id="CHEBI:57692"/>
    </cofactor>
</comment>
<evidence type="ECO:0000313" key="7">
    <source>
        <dbReference type="EMBL" id="AKG42011.1"/>
    </source>
</evidence>
<dbReference type="Gene3D" id="3.50.50.60">
    <property type="entry name" value="FAD/NAD(P)-binding domain"/>
    <property type="match status" value="2"/>
</dbReference>
<dbReference type="PANTHER" id="PTHR43557">
    <property type="entry name" value="APOPTOSIS-INDUCING FACTOR 1"/>
    <property type="match status" value="1"/>
</dbReference>
<dbReference type="InterPro" id="IPR023753">
    <property type="entry name" value="FAD/NAD-binding_dom"/>
</dbReference>
<dbReference type="STRING" id="408015.SXIM_06270"/>
<sequence>MMSARSDVLIVGASAAGLATAESLRRRGFTGTVRLVGEEPHPPYDRPPLSKQVLLGTWDAGRTVLRPPADLACQGIEVLPGRRAVAVDTGRREVTLADGTRLGYGDLVLATGLTPRRLPAFEGVAGVHTLRTLDDVRRLRAALAAARRLAVIGAGVLGCEIAATGRALGLEVTVIDPAPVPMADRLGAGTGLRLAALHREHGVRLLTGTKAEAPVTAGGRVTAVVTSQGPVPADAVVIAVGSLPATDWLRGSGLPLDDGIVCDARCRAADHVYAAGDVARWWHPGQGRTVRLENRSNAAEQALAVADNILGADRAYTPVPYFWTDQHGVRVQIFGDPAAGDHLRVTEGDPDSGPFTAVAEAGGRPVGVIGWNSPRGARRARHLLTDA</sequence>
<dbReference type="Pfam" id="PF07992">
    <property type="entry name" value="Pyr_redox_2"/>
    <property type="match status" value="1"/>
</dbReference>
<dbReference type="PANTHER" id="PTHR43557:SF2">
    <property type="entry name" value="RIESKE DOMAIN-CONTAINING PROTEIN-RELATED"/>
    <property type="match status" value="1"/>
</dbReference>
<dbReference type="GO" id="GO:0005737">
    <property type="term" value="C:cytoplasm"/>
    <property type="evidence" value="ECO:0007669"/>
    <property type="project" value="TreeGrafter"/>
</dbReference>
<dbReference type="KEGG" id="sxi:SXIM_06270"/>
<dbReference type="InterPro" id="IPR050446">
    <property type="entry name" value="FAD-oxidoreductase/Apoptosis"/>
</dbReference>
<evidence type="ECO:0000259" key="6">
    <source>
        <dbReference type="Pfam" id="PF14759"/>
    </source>
</evidence>
<keyword evidence="4" id="KW-0560">Oxidoreductase</keyword>
<evidence type="ECO:0000256" key="3">
    <source>
        <dbReference type="ARBA" id="ARBA00022827"/>
    </source>
</evidence>
<name>A0A0F7CMZ3_9ACTN</name>
<evidence type="ECO:0000259" key="5">
    <source>
        <dbReference type="Pfam" id="PF07992"/>
    </source>
</evidence>
<dbReference type="Gene3D" id="3.30.390.30">
    <property type="match status" value="1"/>
</dbReference>
<dbReference type="AlphaFoldDB" id="A0A0F7CMZ3"/>
<dbReference type="Proteomes" id="UP000034034">
    <property type="component" value="Chromosome"/>
</dbReference>
<accession>A0A0F7CMZ3</accession>
<evidence type="ECO:0000256" key="2">
    <source>
        <dbReference type="ARBA" id="ARBA00022630"/>
    </source>
</evidence>
<dbReference type="PRINTS" id="PR00411">
    <property type="entry name" value="PNDRDTASEI"/>
</dbReference>
<dbReference type="SUPFAM" id="SSF55424">
    <property type="entry name" value="FAD/NAD-linked reductases, dimerisation (C-terminal) domain"/>
    <property type="match status" value="1"/>
</dbReference>